<protein>
    <recommendedName>
        <fullName evidence="3">Lectin-like protein BA14k</fullName>
    </recommendedName>
</protein>
<evidence type="ECO:0000313" key="9">
    <source>
        <dbReference type="Proteomes" id="UP000535276"/>
    </source>
</evidence>
<comment type="caution">
    <text evidence="8">The sequence shown here is derived from an EMBL/GenBank/DDBJ whole genome shotgun (WGS) entry which is preliminary data.</text>
</comment>
<keyword evidence="4" id="KW-0472">Membrane</keyword>
<keyword evidence="5" id="KW-0430">Lectin</keyword>
<comment type="function">
    <text evidence="6">Has immunoglobulin-binding and hemagglutination properties, and can bind to mannose. Essential for virulence. May be involved in LPS biosynthesis or polysaccharide transport.</text>
</comment>
<accession>A0A7Z0J159</accession>
<keyword evidence="7" id="KW-0732">Signal</keyword>
<organism evidence="8 9">
    <name type="scientific">Rhizobium leguminosarum</name>
    <dbReference type="NCBI Taxonomy" id="384"/>
    <lineage>
        <taxon>Bacteria</taxon>
        <taxon>Pseudomonadati</taxon>
        <taxon>Pseudomonadota</taxon>
        <taxon>Alphaproteobacteria</taxon>
        <taxon>Hyphomicrobiales</taxon>
        <taxon>Rhizobiaceae</taxon>
        <taxon>Rhizobium/Agrobacterium group</taxon>
        <taxon>Rhizobium</taxon>
    </lineage>
</organism>
<dbReference type="EMBL" id="JACBZV010000012">
    <property type="protein sequence ID" value="NYJ14464.1"/>
    <property type="molecule type" value="Genomic_DNA"/>
</dbReference>
<evidence type="ECO:0000256" key="3">
    <source>
        <dbReference type="ARBA" id="ARBA00020552"/>
    </source>
</evidence>
<evidence type="ECO:0000256" key="1">
    <source>
        <dbReference type="ARBA" id="ARBA00004167"/>
    </source>
</evidence>
<dbReference type="Proteomes" id="UP000535276">
    <property type="component" value="Unassembled WGS sequence"/>
</dbReference>
<comment type="similarity">
    <text evidence="2">Belongs to the BA14k family.</text>
</comment>
<evidence type="ECO:0000256" key="4">
    <source>
        <dbReference type="ARBA" id="ARBA00022475"/>
    </source>
</evidence>
<feature type="chain" id="PRO_5030783638" description="Lectin-like protein BA14k" evidence="7">
    <location>
        <begin position="24"/>
        <end position="179"/>
    </location>
</feature>
<comment type="subcellular location">
    <subcellularLocation>
        <location evidence="1">Membrane</location>
        <topology evidence="1">Single-pass membrane protein</topology>
    </subcellularLocation>
</comment>
<dbReference type="Pfam" id="PF07886">
    <property type="entry name" value="BA14K"/>
    <property type="match status" value="1"/>
</dbReference>
<dbReference type="AlphaFoldDB" id="A0A7Z0J159"/>
<evidence type="ECO:0000256" key="2">
    <source>
        <dbReference type="ARBA" id="ARBA00010270"/>
    </source>
</evidence>
<evidence type="ECO:0000256" key="7">
    <source>
        <dbReference type="SAM" id="SignalP"/>
    </source>
</evidence>
<dbReference type="GO" id="GO:0030246">
    <property type="term" value="F:carbohydrate binding"/>
    <property type="evidence" value="ECO:0007669"/>
    <property type="project" value="UniProtKB-KW"/>
</dbReference>
<reference evidence="8 9" key="1">
    <citation type="submission" date="2020-07" db="EMBL/GenBank/DDBJ databases">
        <title>Genomic Encyclopedia of Type Strains, Phase IV (KMG-V): Genome sequencing to study the core and pangenomes of soil and plant-associated prokaryotes.</title>
        <authorList>
            <person name="Whitman W."/>
        </authorList>
    </citation>
    <scope>NUCLEOTIDE SEQUENCE [LARGE SCALE GENOMIC DNA]</scope>
    <source>
        <strain evidence="8 9">SEMIA 4052</strain>
    </source>
</reference>
<dbReference type="InterPro" id="IPR012413">
    <property type="entry name" value="BA14K"/>
</dbReference>
<evidence type="ECO:0000256" key="5">
    <source>
        <dbReference type="ARBA" id="ARBA00022734"/>
    </source>
</evidence>
<sequence>MRKLTISALCLIIGMPGVTPAQAFPAITPPRIEAQQQIEQVQWRGRGGHWNGGHHGGYHHSHGSGWGWALGGLAVGTIIGGALSQPYYGSYYGSPYGGYYGTPYRYYGSPYRYYGSPYRYYGSPYRYYGRPYRSYASSAYYGGGGSHEAWCYSRYRSYRAFDNTFQPYYGPRRQCVGPY</sequence>
<dbReference type="GO" id="GO:0016020">
    <property type="term" value="C:membrane"/>
    <property type="evidence" value="ECO:0007669"/>
    <property type="project" value="UniProtKB-SubCell"/>
</dbReference>
<proteinExistence type="inferred from homology"/>
<gene>
    <name evidence="8" type="ORF">GGI64_005557</name>
</gene>
<name>A0A7Z0J159_RHILE</name>
<evidence type="ECO:0000256" key="6">
    <source>
        <dbReference type="ARBA" id="ARBA00025321"/>
    </source>
</evidence>
<keyword evidence="4" id="KW-1003">Cell membrane</keyword>
<feature type="signal peptide" evidence="7">
    <location>
        <begin position="1"/>
        <end position="23"/>
    </location>
</feature>
<dbReference type="RefSeq" id="WP_179613159.1">
    <property type="nucleotide sequence ID" value="NZ_JACBZV010000012.1"/>
</dbReference>
<evidence type="ECO:0000313" key="8">
    <source>
        <dbReference type="EMBL" id="NYJ14464.1"/>
    </source>
</evidence>